<keyword evidence="5" id="KW-0997">Cell inner membrane</keyword>
<dbReference type="InterPro" id="IPR001789">
    <property type="entry name" value="Sig_transdc_resp-reg_receiver"/>
</dbReference>
<dbReference type="InterPro" id="IPR036641">
    <property type="entry name" value="HPT_dom_sf"/>
</dbReference>
<comment type="caution">
    <text evidence="20">The sequence shown here is derived from an EMBL/GenBank/DDBJ whole genome shotgun (WGS) entry which is preliminary data.</text>
</comment>
<dbReference type="InterPro" id="IPR003661">
    <property type="entry name" value="HisK_dim/P_dom"/>
</dbReference>
<keyword evidence="12 16" id="KW-0472">Membrane</keyword>
<evidence type="ECO:0000259" key="17">
    <source>
        <dbReference type="PROSITE" id="PS50109"/>
    </source>
</evidence>
<dbReference type="Pfam" id="PF01627">
    <property type="entry name" value="Hpt"/>
    <property type="match status" value="1"/>
</dbReference>
<comment type="subcellular location">
    <subcellularLocation>
        <location evidence="2">Cell inner membrane</location>
        <topology evidence="2">Multi-pass membrane protein</topology>
    </subcellularLocation>
</comment>
<evidence type="ECO:0000256" key="6">
    <source>
        <dbReference type="ARBA" id="ARBA00022553"/>
    </source>
</evidence>
<evidence type="ECO:0000256" key="1">
    <source>
        <dbReference type="ARBA" id="ARBA00000085"/>
    </source>
</evidence>
<organism evidence="20 21">
    <name type="scientific">Phocaeicola acetigenes</name>
    <dbReference type="NCBI Taxonomy" id="3016083"/>
    <lineage>
        <taxon>Bacteria</taxon>
        <taxon>Pseudomonadati</taxon>
        <taxon>Bacteroidota</taxon>
        <taxon>Bacteroidia</taxon>
        <taxon>Bacteroidales</taxon>
        <taxon>Bacteroidaceae</taxon>
        <taxon>Phocaeicola</taxon>
    </lineage>
</organism>
<keyword evidence="10 20" id="KW-0067">ATP-binding</keyword>
<dbReference type="SUPFAM" id="SSF52172">
    <property type="entry name" value="CheY-like"/>
    <property type="match status" value="1"/>
</dbReference>
<evidence type="ECO:0000256" key="2">
    <source>
        <dbReference type="ARBA" id="ARBA00004429"/>
    </source>
</evidence>
<evidence type="ECO:0000256" key="15">
    <source>
        <dbReference type="SAM" id="Coils"/>
    </source>
</evidence>
<evidence type="ECO:0000256" key="11">
    <source>
        <dbReference type="ARBA" id="ARBA00022989"/>
    </source>
</evidence>
<dbReference type="CDD" id="cd00082">
    <property type="entry name" value="HisKA"/>
    <property type="match status" value="1"/>
</dbReference>
<dbReference type="PANTHER" id="PTHR43047:SF72">
    <property type="entry name" value="OSMOSENSING HISTIDINE PROTEIN KINASE SLN1"/>
    <property type="match status" value="1"/>
</dbReference>
<dbReference type="Gene3D" id="3.30.565.10">
    <property type="entry name" value="Histidine kinase-like ATPase, C-terminal domain"/>
    <property type="match status" value="1"/>
</dbReference>
<gene>
    <name evidence="20" type="ORF">O6P32_07480</name>
</gene>
<keyword evidence="6 14" id="KW-0597">Phosphoprotein</keyword>
<feature type="domain" description="Response regulatory" evidence="18">
    <location>
        <begin position="573"/>
        <end position="693"/>
    </location>
</feature>
<dbReference type="SMART" id="SM00388">
    <property type="entry name" value="HisKA"/>
    <property type="match status" value="1"/>
</dbReference>
<evidence type="ECO:0000256" key="9">
    <source>
        <dbReference type="ARBA" id="ARBA00022777"/>
    </source>
</evidence>
<dbReference type="CDD" id="cd17546">
    <property type="entry name" value="REC_hyHK_CKI1_RcsC-like"/>
    <property type="match status" value="1"/>
</dbReference>
<dbReference type="PANTHER" id="PTHR43047">
    <property type="entry name" value="TWO-COMPONENT HISTIDINE PROTEIN KINASE"/>
    <property type="match status" value="1"/>
</dbReference>
<proteinExistence type="predicted"/>
<protein>
    <recommendedName>
        <fullName evidence="3">histidine kinase</fullName>
        <ecNumber evidence="3">2.7.13.3</ecNumber>
    </recommendedName>
</protein>
<dbReference type="PROSITE" id="PS50894">
    <property type="entry name" value="HPT"/>
    <property type="match status" value="1"/>
</dbReference>
<dbReference type="InterPro" id="IPR036097">
    <property type="entry name" value="HisK_dim/P_sf"/>
</dbReference>
<evidence type="ECO:0000256" key="16">
    <source>
        <dbReference type="SAM" id="Phobius"/>
    </source>
</evidence>
<feature type="modified residue" description="4-aspartylphosphate" evidence="14">
    <location>
        <position position="625"/>
    </location>
</feature>
<dbReference type="Gene3D" id="1.10.287.130">
    <property type="match status" value="1"/>
</dbReference>
<evidence type="ECO:0000313" key="20">
    <source>
        <dbReference type="EMBL" id="MCZ8372550.1"/>
    </source>
</evidence>
<dbReference type="Pfam" id="PF00072">
    <property type="entry name" value="Response_reg"/>
    <property type="match status" value="1"/>
</dbReference>
<dbReference type="InterPro" id="IPR004358">
    <property type="entry name" value="Sig_transdc_His_kin-like_C"/>
</dbReference>
<feature type="transmembrane region" description="Helical" evidence="16">
    <location>
        <begin position="284"/>
        <end position="306"/>
    </location>
</feature>
<dbReference type="Proteomes" id="UP001141933">
    <property type="component" value="Unassembled WGS sequence"/>
</dbReference>
<keyword evidence="8 16" id="KW-0812">Transmembrane</keyword>
<keyword evidence="4" id="KW-1003">Cell membrane</keyword>
<dbReference type="SUPFAM" id="SSF55874">
    <property type="entry name" value="ATPase domain of HSP90 chaperone/DNA topoisomerase II/histidine kinase"/>
    <property type="match status" value="1"/>
</dbReference>
<dbReference type="InterPro" id="IPR005467">
    <property type="entry name" value="His_kinase_dom"/>
</dbReference>
<keyword evidence="11 16" id="KW-1133">Transmembrane helix</keyword>
<sequence length="830" mass="94769">MLSTSTKIAFGYIILIGLLFGAIGYIYKQMELLTSPTGFEENIENRRRTTHEIISQLYKAEIIGQTLRVGELNEYPAYKRAMRNVGKSIDSLQTMLTDTLQQARLDTVRILVKNKERNMRLVLEALGQPPTDELYKQQIDSLIAQQDSLLSSTHIRRKVITHRNTYTIHHKPKKFFKRLADLFSPGKADSTQVNNVIQEEYTDTIDEAYNPVDTLAGMLSNIQHRVFQTRQEQLRTVEKRIYRLRIAGSKLSQRVNQLLETIEDEEQKVAAYKFETEQRIREQAAWTMATIAILAVLVILIFFIIICRDITRSNHYRKELEKAKSYAENLLVAREKLMLTITHDIKAPTGSIIGYIDLLIRLVKDKRQLFYLDNMKSSAQHLLDLVTSLLDYHRLEAGKMDLHPVAFNPHQLFETIYTSFLPLAEKKNLKLEFADEFKPGLTLEGDPFRIRQIVENLLSNALKFTKEGSITLHAKYQGNQFIFSVTDTGCGMTPQEQERVFQAFIRLRSAQGQEGFGLGLSITQKLVELLQGKIAIESTLEKGSTFRVSMPLPSISASSKNKEQHLVPVKPLRILLIDDDRIQMNLTEAMLRNILDPQTTIQCCEQPEDLFGFISQQPFDILFTDIQMPAMNGFELLENLRKLPVKQAQSIPVIAITARSDMDESHFQEKGFAGCLHKPFNQSDLLQILQQFSVSLNRQIPEKSTEKVSTSASKYNFSPLTAFSADDTNAAQEIIKIFIQETQKSTGLLQEALSRNDIQTISAIAHKLLPTLTMIEAKEIVPSLQQLESRKGAEQITDEDIKQTKWIIQQVTCILEEAEKYVKKISLHQC</sequence>
<dbReference type="SMART" id="SM00448">
    <property type="entry name" value="REC"/>
    <property type="match status" value="1"/>
</dbReference>
<reference evidence="20" key="1">
    <citation type="submission" date="2022-12" db="EMBL/GenBank/DDBJ databases">
        <title>Phocaeicola acetigenes sp. nov., isolated feces from a healthy human.</title>
        <authorList>
            <person name="Do H."/>
            <person name="Ha Y.B."/>
            <person name="Kim J.-S."/>
            <person name="Suh M.K."/>
            <person name="Kim H.S."/>
            <person name="Lee J.-S."/>
        </authorList>
    </citation>
    <scope>NUCLEOTIDE SEQUENCE</scope>
    <source>
        <strain evidence="20">KGMB11183</strain>
    </source>
</reference>
<evidence type="ECO:0000313" key="21">
    <source>
        <dbReference type="Proteomes" id="UP001141933"/>
    </source>
</evidence>
<comment type="catalytic activity">
    <reaction evidence="1">
        <text>ATP + protein L-histidine = ADP + protein N-phospho-L-histidine.</text>
        <dbReference type="EC" id="2.7.13.3"/>
    </reaction>
</comment>
<dbReference type="EC" id="2.7.13.3" evidence="3"/>
<dbReference type="GO" id="GO:0005524">
    <property type="term" value="F:ATP binding"/>
    <property type="evidence" value="ECO:0007669"/>
    <property type="project" value="UniProtKB-KW"/>
</dbReference>
<feature type="modified residue" description="Phosphohistidine" evidence="13">
    <location>
        <position position="766"/>
    </location>
</feature>
<dbReference type="InterPro" id="IPR011006">
    <property type="entry name" value="CheY-like_superfamily"/>
</dbReference>
<dbReference type="Pfam" id="PF02518">
    <property type="entry name" value="HATPase_c"/>
    <property type="match status" value="1"/>
</dbReference>
<evidence type="ECO:0000256" key="10">
    <source>
        <dbReference type="ARBA" id="ARBA00022840"/>
    </source>
</evidence>
<dbReference type="SUPFAM" id="SSF47384">
    <property type="entry name" value="Homodimeric domain of signal transducing histidine kinase"/>
    <property type="match status" value="1"/>
</dbReference>
<evidence type="ECO:0000256" key="8">
    <source>
        <dbReference type="ARBA" id="ARBA00022692"/>
    </source>
</evidence>
<feature type="domain" description="Histidine kinase" evidence="17">
    <location>
        <begin position="340"/>
        <end position="554"/>
    </location>
</feature>
<keyword evidence="9" id="KW-0418">Kinase</keyword>
<evidence type="ECO:0000256" key="5">
    <source>
        <dbReference type="ARBA" id="ARBA00022519"/>
    </source>
</evidence>
<evidence type="ECO:0000256" key="12">
    <source>
        <dbReference type="ARBA" id="ARBA00023136"/>
    </source>
</evidence>
<dbReference type="Gene3D" id="1.20.120.160">
    <property type="entry name" value="HPT domain"/>
    <property type="match status" value="1"/>
</dbReference>
<keyword evidence="7" id="KW-0808">Transferase</keyword>
<evidence type="ECO:0000256" key="13">
    <source>
        <dbReference type="PROSITE-ProRule" id="PRU00110"/>
    </source>
</evidence>
<dbReference type="Pfam" id="PF00512">
    <property type="entry name" value="HisKA"/>
    <property type="match status" value="1"/>
</dbReference>
<feature type="transmembrane region" description="Helical" evidence="16">
    <location>
        <begin position="6"/>
        <end position="27"/>
    </location>
</feature>
<evidence type="ECO:0000259" key="18">
    <source>
        <dbReference type="PROSITE" id="PS50110"/>
    </source>
</evidence>
<keyword evidence="15" id="KW-0175">Coiled coil</keyword>
<dbReference type="RefSeq" id="WP_269877751.1">
    <property type="nucleotide sequence ID" value="NZ_JAPZVM010000004.1"/>
</dbReference>
<dbReference type="EMBL" id="JAPZVM010000004">
    <property type="protein sequence ID" value="MCZ8372550.1"/>
    <property type="molecule type" value="Genomic_DNA"/>
</dbReference>
<accession>A0ABT4PHM1</accession>
<dbReference type="SUPFAM" id="SSF47226">
    <property type="entry name" value="Histidine-containing phosphotransfer domain, HPT domain"/>
    <property type="match status" value="1"/>
</dbReference>
<evidence type="ECO:0000256" key="14">
    <source>
        <dbReference type="PROSITE-ProRule" id="PRU00169"/>
    </source>
</evidence>
<dbReference type="InterPro" id="IPR008207">
    <property type="entry name" value="Sig_transdc_His_kin_Hpt_dom"/>
</dbReference>
<evidence type="ECO:0000256" key="3">
    <source>
        <dbReference type="ARBA" id="ARBA00012438"/>
    </source>
</evidence>
<evidence type="ECO:0000256" key="4">
    <source>
        <dbReference type="ARBA" id="ARBA00022475"/>
    </source>
</evidence>
<evidence type="ECO:0000256" key="7">
    <source>
        <dbReference type="ARBA" id="ARBA00022679"/>
    </source>
</evidence>
<name>A0ABT4PHM1_9BACT</name>
<feature type="domain" description="HPt" evidence="19">
    <location>
        <begin position="727"/>
        <end position="825"/>
    </location>
</feature>
<dbReference type="Gene3D" id="3.40.50.2300">
    <property type="match status" value="1"/>
</dbReference>
<keyword evidence="10 20" id="KW-0547">Nucleotide-binding</keyword>
<evidence type="ECO:0000259" key="19">
    <source>
        <dbReference type="PROSITE" id="PS50894"/>
    </source>
</evidence>
<dbReference type="InterPro" id="IPR003594">
    <property type="entry name" value="HATPase_dom"/>
</dbReference>
<dbReference type="InterPro" id="IPR036890">
    <property type="entry name" value="HATPase_C_sf"/>
</dbReference>
<dbReference type="PRINTS" id="PR00344">
    <property type="entry name" value="BCTRLSENSOR"/>
</dbReference>
<dbReference type="PROSITE" id="PS50109">
    <property type="entry name" value="HIS_KIN"/>
    <property type="match status" value="1"/>
</dbReference>
<keyword evidence="21" id="KW-1185">Reference proteome</keyword>
<feature type="coiled-coil region" evidence="15">
    <location>
        <begin position="248"/>
        <end position="275"/>
    </location>
</feature>
<dbReference type="SMART" id="SM00387">
    <property type="entry name" value="HATPase_c"/>
    <property type="match status" value="1"/>
</dbReference>
<dbReference type="PROSITE" id="PS50110">
    <property type="entry name" value="RESPONSE_REGULATORY"/>
    <property type="match status" value="1"/>
</dbReference>